<accession>A0A8X8IGZ9</accession>
<protein>
    <submittedName>
        <fullName evidence="1">Uncharacterized protein</fullName>
    </submittedName>
</protein>
<proteinExistence type="predicted"/>
<dbReference type="EMBL" id="FNNO01000012">
    <property type="protein sequence ID" value="SDX28616.1"/>
    <property type="molecule type" value="Genomic_DNA"/>
</dbReference>
<organism evidence="1 2">
    <name type="scientific">Hydrobacter penzbergensis</name>
    <dbReference type="NCBI Taxonomy" id="1235997"/>
    <lineage>
        <taxon>Bacteria</taxon>
        <taxon>Pseudomonadati</taxon>
        <taxon>Bacteroidota</taxon>
        <taxon>Chitinophagia</taxon>
        <taxon>Chitinophagales</taxon>
        <taxon>Chitinophagaceae</taxon>
        <taxon>Hydrobacter</taxon>
    </lineage>
</organism>
<comment type="caution">
    <text evidence="1">The sequence shown here is derived from an EMBL/GenBank/DDBJ whole genome shotgun (WGS) entry which is preliminary data.</text>
</comment>
<sequence>MRTMFYVILRLRTIDGFESYGSFNLGDDREFAYSTFSQLKGRELPQETDMLHMDLMETKEGLPVNLKIVSCTAEEIAANVKCITREMFKLLNMGSK</sequence>
<evidence type="ECO:0000313" key="1">
    <source>
        <dbReference type="EMBL" id="SDX28616.1"/>
    </source>
</evidence>
<dbReference type="RefSeq" id="WP_092725236.1">
    <property type="nucleotide sequence ID" value="NZ_FNNO01000012.1"/>
</dbReference>
<dbReference type="Proteomes" id="UP000198711">
    <property type="component" value="Unassembled WGS sequence"/>
</dbReference>
<evidence type="ECO:0000313" key="2">
    <source>
        <dbReference type="Proteomes" id="UP000198711"/>
    </source>
</evidence>
<dbReference type="AlphaFoldDB" id="A0A8X8IGZ9"/>
<name>A0A8X8IGZ9_9BACT</name>
<keyword evidence="2" id="KW-1185">Reference proteome</keyword>
<reference evidence="1 2" key="1">
    <citation type="submission" date="2016-10" db="EMBL/GenBank/DDBJ databases">
        <authorList>
            <person name="Varghese N."/>
            <person name="Submissions S."/>
        </authorList>
    </citation>
    <scope>NUCLEOTIDE SEQUENCE [LARGE SCALE GENOMIC DNA]</scope>
    <source>
        <strain evidence="1 2">DSM 25353</strain>
    </source>
</reference>
<gene>
    <name evidence="1" type="ORF">SAMN05444410_11294</name>
</gene>